<gene>
    <name evidence="3" type="ORF">Rhow_000484</name>
</gene>
<dbReference type="GO" id="GO:0003723">
    <property type="term" value="F:RNA binding"/>
    <property type="evidence" value="ECO:0007669"/>
    <property type="project" value="InterPro"/>
</dbReference>
<proteinExistence type="predicted"/>
<reference evidence="3 4" key="1">
    <citation type="submission" date="2018-11" db="EMBL/GenBank/DDBJ databases">
        <title>Microbial catabolism of amino acid.</title>
        <authorList>
            <person name="Hibi M."/>
            <person name="Ogawa J."/>
        </authorList>
    </citation>
    <scope>NUCLEOTIDE SEQUENCE [LARGE SCALE GENOMIC DNA]</scope>
    <source>
        <strain evidence="3 4">C31-06</strain>
    </source>
</reference>
<evidence type="ECO:0000256" key="1">
    <source>
        <dbReference type="SAM" id="MobiDB-lite"/>
    </source>
</evidence>
<dbReference type="AlphaFoldDB" id="A0A402CMW2"/>
<dbReference type="Pfam" id="PF03861">
    <property type="entry name" value="ANTAR"/>
    <property type="match status" value="1"/>
</dbReference>
<evidence type="ECO:0000259" key="2">
    <source>
        <dbReference type="PROSITE" id="PS50921"/>
    </source>
</evidence>
<feature type="domain" description="ANTAR" evidence="2">
    <location>
        <begin position="1"/>
        <end position="40"/>
    </location>
</feature>
<dbReference type="EMBL" id="BHYM01000113">
    <property type="protein sequence ID" value="GCE44858.1"/>
    <property type="molecule type" value="Genomic_DNA"/>
</dbReference>
<accession>A0A402CMW2</accession>
<evidence type="ECO:0000313" key="4">
    <source>
        <dbReference type="Proteomes" id="UP000287519"/>
    </source>
</evidence>
<dbReference type="InterPro" id="IPR005561">
    <property type="entry name" value="ANTAR"/>
</dbReference>
<sequence>MAEGILIALRRCGQPDAFDELLRVAQRHHLSVLTVAHALVDLAIDAHPPLGSRNGTRTPMGRWPNGSHISHSGRGRLGSASAPILQWIRSTRTTAATAFSPYAARTAPTVTTR</sequence>
<dbReference type="Proteomes" id="UP000287519">
    <property type="component" value="Unassembled WGS sequence"/>
</dbReference>
<comment type="caution">
    <text evidence="3">The sequence shown here is derived from an EMBL/GenBank/DDBJ whole genome shotgun (WGS) entry which is preliminary data.</text>
</comment>
<protein>
    <recommendedName>
        <fullName evidence="2">ANTAR domain-containing protein</fullName>
    </recommendedName>
</protein>
<feature type="region of interest" description="Disordered" evidence="1">
    <location>
        <begin position="51"/>
        <end position="77"/>
    </location>
</feature>
<organism evidence="3 4">
    <name type="scientific">Rhodococcus wratislaviensis</name>
    <name type="common">Tsukamurella wratislaviensis</name>
    <dbReference type="NCBI Taxonomy" id="44752"/>
    <lineage>
        <taxon>Bacteria</taxon>
        <taxon>Bacillati</taxon>
        <taxon>Actinomycetota</taxon>
        <taxon>Actinomycetes</taxon>
        <taxon>Mycobacteriales</taxon>
        <taxon>Nocardiaceae</taxon>
        <taxon>Rhodococcus</taxon>
    </lineage>
</organism>
<dbReference type="Gene3D" id="1.10.10.10">
    <property type="entry name" value="Winged helix-like DNA-binding domain superfamily/Winged helix DNA-binding domain"/>
    <property type="match status" value="1"/>
</dbReference>
<name>A0A402CMW2_RHOWR</name>
<keyword evidence="4" id="KW-1185">Reference proteome</keyword>
<evidence type="ECO:0000313" key="3">
    <source>
        <dbReference type="EMBL" id="GCE44858.1"/>
    </source>
</evidence>
<dbReference type="PROSITE" id="PS50921">
    <property type="entry name" value="ANTAR"/>
    <property type="match status" value="1"/>
</dbReference>
<dbReference type="InterPro" id="IPR036388">
    <property type="entry name" value="WH-like_DNA-bd_sf"/>
</dbReference>